<dbReference type="RefSeq" id="WP_050661627.1">
    <property type="nucleotide sequence ID" value="NZ_CP118494.1"/>
</dbReference>
<dbReference type="PROSITE" id="PS50043">
    <property type="entry name" value="HTH_LUXR_2"/>
    <property type="match status" value="1"/>
</dbReference>
<protein>
    <submittedName>
        <fullName evidence="6">Putative transcriptional regulatory protein NarL</fullName>
    </submittedName>
</protein>
<dbReference type="Pfam" id="PF00072">
    <property type="entry name" value="Response_reg"/>
    <property type="match status" value="1"/>
</dbReference>
<dbReference type="InterPro" id="IPR051015">
    <property type="entry name" value="EvgA-like"/>
</dbReference>
<dbReference type="InterPro" id="IPR016032">
    <property type="entry name" value="Sig_transdc_resp-reg_C-effctor"/>
</dbReference>
<dbReference type="PANTHER" id="PTHR45566">
    <property type="entry name" value="HTH-TYPE TRANSCRIPTIONAL REGULATOR YHJB-RELATED"/>
    <property type="match status" value="1"/>
</dbReference>
<gene>
    <name evidence="6" type="primary">narL</name>
    <name evidence="6" type="ORF">ROTO_06760</name>
</gene>
<dbReference type="PANTHER" id="PTHR45566:SF2">
    <property type="entry name" value="NARL SUBFAMILY"/>
    <property type="match status" value="1"/>
</dbReference>
<dbReference type="Gene3D" id="1.10.10.10">
    <property type="entry name" value="Winged helix-like DNA-binding domain superfamily/Winged helix DNA-binding domain"/>
    <property type="match status" value="1"/>
</dbReference>
<dbReference type="Pfam" id="PF00196">
    <property type="entry name" value="GerE"/>
    <property type="match status" value="1"/>
</dbReference>
<dbReference type="SUPFAM" id="SSF52172">
    <property type="entry name" value="CheY-like"/>
    <property type="match status" value="1"/>
</dbReference>
<organism evidence="6 7">
    <name type="scientific">Roseovarius tolerans</name>
    <dbReference type="NCBI Taxonomy" id="74031"/>
    <lineage>
        <taxon>Bacteria</taxon>
        <taxon>Pseudomonadati</taxon>
        <taxon>Pseudomonadota</taxon>
        <taxon>Alphaproteobacteria</taxon>
        <taxon>Rhodobacterales</taxon>
        <taxon>Roseobacteraceae</taxon>
        <taxon>Roseovarius</taxon>
    </lineage>
</organism>
<dbReference type="GO" id="GO:0003677">
    <property type="term" value="F:DNA binding"/>
    <property type="evidence" value="ECO:0007669"/>
    <property type="project" value="UniProtKB-KW"/>
</dbReference>
<feature type="domain" description="Response regulatory" evidence="5">
    <location>
        <begin position="3"/>
        <end position="118"/>
    </location>
</feature>
<dbReference type="OrthoDB" id="3679796at2"/>
<dbReference type="CDD" id="cd17535">
    <property type="entry name" value="REC_NarL-like"/>
    <property type="match status" value="1"/>
</dbReference>
<evidence type="ECO:0000256" key="2">
    <source>
        <dbReference type="ARBA" id="ARBA00023125"/>
    </source>
</evidence>
<dbReference type="Gene3D" id="3.40.50.2300">
    <property type="match status" value="1"/>
</dbReference>
<dbReference type="PRINTS" id="PR00038">
    <property type="entry name" value="HTHLUXR"/>
</dbReference>
<dbReference type="InterPro" id="IPR000792">
    <property type="entry name" value="Tscrpt_reg_LuxR_C"/>
</dbReference>
<evidence type="ECO:0000256" key="1">
    <source>
        <dbReference type="ARBA" id="ARBA00022553"/>
    </source>
</evidence>
<dbReference type="SUPFAM" id="SSF46894">
    <property type="entry name" value="C-terminal effector domain of the bipartite response regulators"/>
    <property type="match status" value="1"/>
</dbReference>
<keyword evidence="1 3" id="KW-0597">Phosphoprotein</keyword>
<evidence type="ECO:0000313" key="7">
    <source>
        <dbReference type="Proteomes" id="UP000037046"/>
    </source>
</evidence>
<dbReference type="PATRIC" id="fig|74031.6.peg.695"/>
<dbReference type="AlphaFoldDB" id="A0A0L6CYN2"/>
<dbReference type="Proteomes" id="UP000037046">
    <property type="component" value="Unassembled WGS sequence"/>
</dbReference>
<dbReference type="EMBL" id="LGVV01000005">
    <property type="protein sequence ID" value="KNX42826.1"/>
    <property type="molecule type" value="Genomic_DNA"/>
</dbReference>
<evidence type="ECO:0000259" key="5">
    <source>
        <dbReference type="PROSITE" id="PS50110"/>
    </source>
</evidence>
<keyword evidence="2" id="KW-0238">DNA-binding</keyword>
<evidence type="ECO:0000259" key="4">
    <source>
        <dbReference type="PROSITE" id="PS50043"/>
    </source>
</evidence>
<reference evidence="7" key="1">
    <citation type="submission" date="2015-07" db="EMBL/GenBank/DDBJ databases">
        <title>Draft Genome Sequence of Roseovarius tolerans EL-164, a producer of N-Acylated Alanine Methyl Esters (NAMEs).</title>
        <authorList>
            <person name="Voget S."/>
            <person name="Bruns H."/>
            <person name="Wagner-Doebler I."/>
            <person name="Schulz S."/>
            <person name="Daniel R."/>
        </authorList>
    </citation>
    <scope>NUCLEOTIDE SEQUENCE [LARGE SCALE GENOMIC DNA]</scope>
    <source>
        <strain evidence="7">EL-164</strain>
    </source>
</reference>
<dbReference type="PROSITE" id="PS50110">
    <property type="entry name" value="RESPONSE_REGULATORY"/>
    <property type="match status" value="1"/>
</dbReference>
<dbReference type="GO" id="GO:0000160">
    <property type="term" value="P:phosphorelay signal transduction system"/>
    <property type="evidence" value="ECO:0007669"/>
    <property type="project" value="InterPro"/>
</dbReference>
<dbReference type="SMART" id="SM00421">
    <property type="entry name" value="HTH_LUXR"/>
    <property type="match status" value="1"/>
</dbReference>
<name>A0A0L6CYN2_9RHOB</name>
<proteinExistence type="predicted"/>
<evidence type="ECO:0000313" key="6">
    <source>
        <dbReference type="EMBL" id="KNX42826.1"/>
    </source>
</evidence>
<feature type="domain" description="HTH luxR-type" evidence="4">
    <location>
        <begin position="134"/>
        <end position="199"/>
    </location>
</feature>
<feature type="modified residue" description="4-aspartylphosphate" evidence="3">
    <location>
        <position position="54"/>
    </location>
</feature>
<evidence type="ECO:0000256" key="3">
    <source>
        <dbReference type="PROSITE-ProRule" id="PRU00169"/>
    </source>
</evidence>
<dbReference type="STRING" id="74031.SAMN04488077_102256"/>
<keyword evidence="7" id="KW-1185">Reference proteome</keyword>
<sequence>MVRLLLADDHDLVRETIADFLRVQGGFVAEVADNFDAAISVVGKSTPFDLVLLDFQMPGMDGLTGLARMKAQVRCPVAILSGTAPPDVARRALRAGAAGFLPKTLDPHSLIAAVHYMLVGEIYAPLDFLEEDAPIGEGPRLTPRERDVLVGVSEGKSNKEIARDLDIQEVTVKLHLKTLSRKLGAKNRTHAAMLARDMGYA</sequence>
<dbReference type="InterPro" id="IPR058245">
    <property type="entry name" value="NreC/VraR/RcsB-like_REC"/>
</dbReference>
<dbReference type="InterPro" id="IPR001789">
    <property type="entry name" value="Sig_transdc_resp-reg_receiver"/>
</dbReference>
<dbReference type="InterPro" id="IPR011006">
    <property type="entry name" value="CheY-like_superfamily"/>
</dbReference>
<dbReference type="SMART" id="SM00448">
    <property type="entry name" value="REC"/>
    <property type="match status" value="1"/>
</dbReference>
<dbReference type="InterPro" id="IPR036388">
    <property type="entry name" value="WH-like_DNA-bd_sf"/>
</dbReference>
<dbReference type="GO" id="GO:0006355">
    <property type="term" value="P:regulation of DNA-templated transcription"/>
    <property type="evidence" value="ECO:0007669"/>
    <property type="project" value="InterPro"/>
</dbReference>
<accession>A0A0L6CYN2</accession>
<comment type="caution">
    <text evidence="6">The sequence shown here is derived from an EMBL/GenBank/DDBJ whole genome shotgun (WGS) entry which is preliminary data.</text>
</comment>
<dbReference type="CDD" id="cd06170">
    <property type="entry name" value="LuxR_C_like"/>
    <property type="match status" value="1"/>
</dbReference>